<dbReference type="EMBL" id="PIQN01000008">
    <property type="protein sequence ID" value="PKA42899.1"/>
    <property type="molecule type" value="Genomic_DNA"/>
</dbReference>
<reference evidence="1 2" key="1">
    <citation type="submission" date="2017-11" db="EMBL/GenBank/DDBJ databases">
        <authorList>
            <person name="Han C.G."/>
        </authorList>
    </citation>
    <scope>NUCLEOTIDE SEQUENCE [LARGE SCALE GENOMIC DNA]</scope>
    <source>
        <strain evidence="1 2">HCNT1</strain>
    </source>
</reference>
<protein>
    <submittedName>
        <fullName evidence="1">DUF1515 domain-containing protein</fullName>
    </submittedName>
</protein>
<dbReference type="Pfam" id="PF07439">
    <property type="entry name" value="DUF1515"/>
    <property type="match status" value="1"/>
</dbReference>
<sequence length="91" mass="10084">MHNWKRSEYHGEPALYISHLELSIAPKWSAILGSVTAIQEDLPEMRKVTDDVQRWKLMGIGALAVIGNGDMAMGVSLADALRRIEAIILGR</sequence>
<dbReference type="Proteomes" id="UP000232164">
    <property type="component" value="Unassembled WGS sequence"/>
</dbReference>
<evidence type="ECO:0000313" key="1">
    <source>
        <dbReference type="EMBL" id="PKA42899.1"/>
    </source>
</evidence>
<gene>
    <name evidence="1" type="ORF">CWR43_12465</name>
</gene>
<dbReference type="AlphaFoldDB" id="A0A2N0D9Y8"/>
<dbReference type="OrthoDB" id="8368387at2"/>
<name>A0A2N0D9Y8_RHISU</name>
<organism evidence="1 2">
    <name type="scientific">Rhizobium sullae</name>
    <name type="common">Rhizobium hedysari</name>
    <dbReference type="NCBI Taxonomy" id="50338"/>
    <lineage>
        <taxon>Bacteria</taxon>
        <taxon>Pseudomonadati</taxon>
        <taxon>Pseudomonadota</taxon>
        <taxon>Alphaproteobacteria</taxon>
        <taxon>Hyphomicrobiales</taxon>
        <taxon>Rhizobiaceae</taxon>
        <taxon>Rhizobium/Agrobacterium group</taxon>
        <taxon>Rhizobium</taxon>
    </lineage>
</organism>
<reference evidence="1 2" key="2">
    <citation type="submission" date="2017-12" db="EMBL/GenBank/DDBJ databases">
        <title>Genome sequence of Rhizobium sullae HCNT1 isolated from Sulla coronaria nodules and featuring peculiar denitrification phenotypes.</title>
        <authorList>
            <person name="De Diego-Diaz B."/>
            <person name="Treu L."/>
            <person name="Campanaro S."/>
            <person name="Da Silva Duarte V."/>
            <person name="Basaglia M."/>
            <person name="Favaro L."/>
            <person name="Casella S."/>
            <person name="Squartini A."/>
        </authorList>
    </citation>
    <scope>NUCLEOTIDE SEQUENCE [LARGE SCALE GENOMIC DNA]</scope>
    <source>
        <strain evidence="1 2">HCNT1</strain>
    </source>
</reference>
<dbReference type="InterPro" id="IPR010889">
    <property type="entry name" value="DUF1515"/>
</dbReference>
<comment type="caution">
    <text evidence="1">The sequence shown here is derived from an EMBL/GenBank/DDBJ whole genome shotgun (WGS) entry which is preliminary data.</text>
</comment>
<evidence type="ECO:0000313" key="2">
    <source>
        <dbReference type="Proteomes" id="UP000232164"/>
    </source>
</evidence>
<proteinExistence type="predicted"/>
<accession>A0A2N0D9Y8</accession>